<keyword evidence="2" id="KW-0460">Magnesium</keyword>
<evidence type="ECO:0000256" key="2">
    <source>
        <dbReference type="RuleBase" id="RU361117"/>
    </source>
</evidence>
<evidence type="ECO:0000313" key="3">
    <source>
        <dbReference type="EMBL" id="SFG99925.1"/>
    </source>
</evidence>
<dbReference type="Gene3D" id="3.40.50.1000">
    <property type="entry name" value="HAD superfamily/HAD-like"/>
    <property type="match status" value="1"/>
</dbReference>
<dbReference type="Proteomes" id="UP000199229">
    <property type="component" value="Unassembled WGS sequence"/>
</dbReference>
<dbReference type="InterPro" id="IPR036412">
    <property type="entry name" value="HAD-like_sf"/>
</dbReference>
<comment type="function">
    <text evidence="2">Removes the phosphate from trehalose 6-phosphate to produce free trehalose.</text>
</comment>
<keyword evidence="2" id="KW-0479">Metal-binding</keyword>
<dbReference type="CDD" id="cd01627">
    <property type="entry name" value="HAD_TPP"/>
    <property type="match status" value="1"/>
</dbReference>
<dbReference type="GO" id="GO:0005992">
    <property type="term" value="P:trehalose biosynthetic process"/>
    <property type="evidence" value="ECO:0007669"/>
    <property type="project" value="UniProtKB-UniPathway"/>
</dbReference>
<dbReference type="OrthoDB" id="9814913at2"/>
<evidence type="ECO:0000256" key="1">
    <source>
        <dbReference type="ARBA" id="ARBA00022801"/>
    </source>
</evidence>
<dbReference type="STRING" id="582675.SAMN05192565_12272"/>
<dbReference type="GO" id="GO:0004805">
    <property type="term" value="F:trehalose-phosphatase activity"/>
    <property type="evidence" value="ECO:0007669"/>
    <property type="project" value="UniProtKB-EC"/>
</dbReference>
<evidence type="ECO:0000313" key="4">
    <source>
        <dbReference type="Proteomes" id="UP000199229"/>
    </source>
</evidence>
<dbReference type="EC" id="3.1.3.12" evidence="2"/>
<dbReference type="Gene3D" id="3.30.70.1020">
    <property type="entry name" value="Trehalose-6-phosphate phosphatase related protein, domain 2"/>
    <property type="match status" value="1"/>
</dbReference>
<dbReference type="InterPro" id="IPR044651">
    <property type="entry name" value="OTSB-like"/>
</dbReference>
<dbReference type="InterPro" id="IPR023214">
    <property type="entry name" value="HAD_sf"/>
</dbReference>
<dbReference type="UniPathway" id="UPA00299"/>
<organism evidence="3 4">
    <name type="scientific">Methylobacterium gossipiicola</name>
    <dbReference type="NCBI Taxonomy" id="582675"/>
    <lineage>
        <taxon>Bacteria</taxon>
        <taxon>Pseudomonadati</taxon>
        <taxon>Pseudomonadota</taxon>
        <taxon>Alphaproteobacteria</taxon>
        <taxon>Hyphomicrobiales</taxon>
        <taxon>Methylobacteriaceae</taxon>
        <taxon>Methylobacterium</taxon>
    </lineage>
</organism>
<dbReference type="SUPFAM" id="SSF56784">
    <property type="entry name" value="HAD-like"/>
    <property type="match status" value="1"/>
</dbReference>
<sequence length="251" mass="26113">MTEPTDFALYLDFDGTLVEIAPRPDQVRVDPALPGALERLRARLGGALAIVTGRPIGVIDDFLAPARFDIAGLHGVERRVDGAVSGGGPENHPELRARIPGLTAAVAGLDAVLIEDKGASVAVHWRLATPADALRAEEAVKATAAALGDAYRLQLGKAVGEIVPASATKGHAIRAFAQAAPYAGRRAIFLGDDLTDEKAFAVVNETGGVSVRIGGAETIATRRLIDPEDVRRLLYAWADGAPIDPGALPAA</sequence>
<gene>
    <name evidence="3" type="ORF">SAMN05192565_12272</name>
</gene>
<dbReference type="RefSeq" id="WP_091974207.1">
    <property type="nucleotide sequence ID" value="NZ_FOPM01000022.1"/>
</dbReference>
<proteinExistence type="inferred from homology"/>
<keyword evidence="1 2" id="KW-0378">Hydrolase</keyword>
<comment type="cofactor">
    <cofactor evidence="2">
        <name>Mg(2+)</name>
        <dbReference type="ChEBI" id="CHEBI:18420"/>
    </cofactor>
</comment>
<dbReference type="Pfam" id="PF02358">
    <property type="entry name" value="Trehalose_PPase"/>
    <property type="match status" value="1"/>
</dbReference>
<accession>A0A1I2WF41</accession>
<dbReference type="InterPro" id="IPR003337">
    <property type="entry name" value="Trehalose_PPase"/>
</dbReference>
<comment type="pathway">
    <text evidence="2">Glycan biosynthesis; trehalose biosynthesis.</text>
</comment>
<protein>
    <recommendedName>
        <fullName evidence="2">Trehalose 6-phosphate phosphatase</fullName>
        <ecNumber evidence="2">3.1.3.12</ecNumber>
    </recommendedName>
</protein>
<comment type="similarity">
    <text evidence="2">Belongs to the trehalose phosphatase family.</text>
</comment>
<keyword evidence="4" id="KW-1185">Reference proteome</keyword>
<reference evidence="4" key="1">
    <citation type="submission" date="2016-10" db="EMBL/GenBank/DDBJ databases">
        <authorList>
            <person name="Varghese N."/>
            <person name="Submissions S."/>
        </authorList>
    </citation>
    <scope>NUCLEOTIDE SEQUENCE [LARGE SCALE GENOMIC DNA]</scope>
    <source>
        <strain evidence="4">Gh-105</strain>
    </source>
</reference>
<name>A0A1I2WF41_9HYPH</name>
<dbReference type="NCBIfam" id="TIGR00685">
    <property type="entry name" value="T6PP"/>
    <property type="match status" value="1"/>
</dbReference>
<dbReference type="PANTHER" id="PTHR43768:SF3">
    <property type="entry name" value="TREHALOSE 6-PHOSPHATE PHOSPHATASE"/>
    <property type="match status" value="1"/>
</dbReference>
<dbReference type="EMBL" id="FOPM01000022">
    <property type="protein sequence ID" value="SFG99925.1"/>
    <property type="molecule type" value="Genomic_DNA"/>
</dbReference>
<dbReference type="GO" id="GO:0046872">
    <property type="term" value="F:metal ion binding"/>
    <property type="evidence" value="ECO:0007669"/>
    <property type="project" value="UniProtKB-KW"/>
</dbReference>
<dbReference type="AlphaFoldDB" id="A0A1I2WF41"/>
<dbReference type="PANTHER" id="PTHR43768">
    <property type="entry name" value="TREHALOSE 6-PHOSPHATE PHOSPHATASE"/>
    <property type="match status" value="1"/>
</dbReference>
<comment type="catalytic activity">
    <reaction evidence="2">
        <text>alpha,alpha-trehalose 6-phosphate + H2O = alpha,alpha-trehalose + phosphate</text>
        <dbReference type="Rhea" id="RHEA:23420"/>
        <dbReference type="ChEBI" id="CHEBI:15377"/>
        <dbReference type="ChEBI" id="CHEBI:16551"/>
        <dbReference type="ChEBI" id="CHEBI:43474"/>
        <dbReference type="ChEBI" id="CHEBI:58429"/>
        <dbReference type="EC" id="3.1.3.12"/>
    </reaction>
</comment>